<reference evidence="2" key="1">
    <citation type="journal article" date="2020" name="Stud. Mycol.">
        <title>101 Dothideomycetes genomes: a test case for predicting lifestyles and emergence of pathogens.</title>
        <authorList>
            <person name="Haridas S."/>
            <person name="Albert R."/>
            <person name="Binder M."/>
            <person name="Bloem J."/>
            <person name="Labutti K."/>
            <person name="Salamov A."/>
            <person name="Andreopoulos B."/>
            <person name="Baker S."/>
            <person name="Barry K."/>
            <person name="Bills G."/>
            <person name="Bluhm B."/>
            <person name="Cannon C."/>
            <person name="Castanera R."/>
            <person name="Culley D."/>
            <person name="Daum C."/>
            <person name="Ezra D."/>
            <person name="Gonzalez J."/>
            <person name="Henrissat B."/>
            <person name="Kuo A."/>
            <person name="Liang C."/>
            <person name="Lipzen A."/>
            <person name="Lutzoni F."/>
            <person name="Magnuson J."/>
            <person name="Mondo S."/>
            <person name="Nolan M."/>
            <person name="Ohm R."/>
            <person name="Pangilinan J."/>
            <person name="Park H.-J."/>
            <person name="Ramirez L."/>
            <person name="Alfaro M."/>
            <person name="Sun H."/>
            <person name="Tritt A."/>
            <person name="Yoshinaga Y."/>
            <person name="Zwiers L.-H."/>
            <person name="Turgeon B."/>
            <person name="Goodwin S."/>
            <person name="Spatafora J."/>
            <person name="Crous P."/>
            <person name="Grigoriev I."/>
        </authorList>
    </citation>
    <scope>NUCLEOTIDE SEQUENCE</scope>
    <source>
        <strain evidence="2">CBS 269.34</strain>
    </source>
</reference>
<proteinExistence type="predicted"/>
<evidence type="ECO:0000313" key="2">
    <source>
        <dbReference type="EMBL" id="KAF2490628.1"/>
    </source>
</evidence>
<sequence length="72" mass="7969">MCYYMSRAVSELLLPALGTGATGVFRGIGPEFCTLHFIDINCFQHLSQSSDRPRDSKAPWHSGSRTSIIHLS</sequence>
<accession>A0A6A6QDY6</accession>
<gene>
    <name evidence="2" type="ORF">BU16DRAFT_159680</name>
</gene>
<organism evidence="2 3">
    <name type="scientific">Lophium mytilinum</name>
    <dbReference type="NCBI Taxonomy" id="390894"/>
    <lineage>
        <taxon>Eukaryota</taxon>
        <taxon>Fungi</taxon>
        <taxon>Dikarya</taxon>
        <taxon>Ascomycota</taxon>
        <taxon>Pezizomycotina</taxon>
        <taxon>Dothideomycetes</taxon>
        <taxon>Pleosporomycetidae</taxon>
        <taxon>Mytilinidiales</taxon>
        <taxon>Mytilinidiaceae</taxon>
        <taxon>Lophium</taxon>
    </lineage>
</organism>
<dbReference type="AlphaFoldDB" id="A0A6A6QDY6"/>
<feature type="region of interest" description="Disordered" evidence="1">
    <location>
        <begin position="48"/>
        <end position="72"/>
    </location>
</feature>
<keyword evidence="3" id="KW-1185">Reference proteome</keyword>
<dbReference type="Proteomes" id="UP000799750">
    <property type="component" value="Unassembled WGS sequence"/>
</dbReference>
<feature type="compositionally biased region" description="Polar residues" evidence="1">
    <location>
        <begin position="63"/>
        <end position="72"/>
    </location>
</feature>
<evidence type="ECO:0000256" key="1">
    <source>
        <dbReference type="SAM" id="MobiDB-lite"/>
    </source>
</evidence>
<dbReference type="EMBL" id="MU004197">
    <property type="protein sequence ID" value="KAF2490628.1"/>
    <property type="molecule type" value="Genomic_DNA"/>
</dbReference>
<evidence type="ECO:0000313" key="3">
    <source>
        <dbReference type="Proteomes" id="UP000799750"/>
    </source>
</evidence>
<name>A0A6A6QDY6_9PEZI</name>
<protein>
    <submittedName>
        <fullName evidence="2">Uncharacterized protein</fullName>
    </submittedName>
</protein>